<dbReference type="OrthoDB" id="2610730at2"/>
<protein>
    <submittedName>
        <fullName evidence="1">Uncharacterized protein</fullName>
    </submittedName>
</protein>
<proteinExistence type="predicted"/>
<name>A0A559KCV8_9BACL</name>
<dbReference type="RefSeq" id="WP_144846600.1">
    <property type="nucleotide sequence ID" value="NZ_VNJI01000011.1"/>
</dbReference>
<dbReference type="EMBL" id="VNJI01000011">
    <property type="protein sequence ID" value="TVY09968.1"/>
    <property type="molecule type" value="Genomic_DNA"/>
</dbReference>
<gene>
    <name evidence="1" type="ORF">FPZ49_11395</name>
</gene>
<comment type="caution">
    <text evidence="1">The sequence shown here is derived from an EMBL/GenBank/DDBJ whole genome shotgun (WGS) entry which is preliminary data.</text>
</comment>
<evidence type="ECO:0000313" key="2">
    <source>
        <dbReference type="Proteomes" id="UP000317036"/>
    </source>
</evidence>
<evidence type="ECO:0000313" key="1">
    <source>
        <dbReference type="EMBL" id="TVY09968.1"/>
    </source>
</evidence>
<accession>A0A559KCV8</accession>
<dbReference type="AlphaFoldDB" id="A0A559KCV8"/>
<reference evidence="1 2" key="1">
    <citation type="submission" date="2019-07" db="EMBL/GenBank/DDBJ databases">
        <authorList>
            <person name="Kim J."/>
        </authorList>
    </citation>
    <scope>NUCLEOTIDE SEQUENCE [LARGE SCALE GENOMIC DNA]</scope>
    <source>
        <strain evidence="1 2">JC52</strain>
    </source>
</reference>
<dbReference type="Proteomes" id="UP000317036">
    <property type="component" value="Unassembled WGS sequence"/>
</dbReference>
<keyword evidence="2" id="KW-1185">Reference proteome</keyword>
<organism evidence="1 2">
    <name type="scientific">Paenibacillus cremeus</name>
    <dbReference type="NCBI Taxonomy" id="2163881"/>
    <lineage>
        <taxon>Bacteria</taxon>
        <taxon>Bacillati</taxon>
        <taxon>Bacillota</taxon>
        <taxon>Bacilli</taxon>
        <taxon>Bacillales</taxon>
        <taxon>Paenibacillaceae</taxon>
        <taxon>Paenibacillus</taxon>
    </lineage>
</organism>
<sequence length="166" mass="19396">MYTLDNVDRVIENILIKLIDNQNLLKCLKYPSPDALSKPDLTQDEINVLFDYDSDPRDIRISFTPFNLTTVEEAKSELRIFIRDFEPENIHIANVNIAFQVIVSNRIWRLDEGKQRPLVIIQELLKSLNGVDIELVGNLYFNSRIRIVNYNAYFSGYELYPNVRSI</sequence>